<evidence type="ECO:0000259" key="7">
    <source>
        <dbReference type="Pfam" id="PF02770"/>
    </source>
</evidence>
<dbReference type="Pfam" id="PF00441">
    <property type="entry name" value="Acyl-CoA_dh_1"/>
    <property type="match status" value="1"/>
</dbReference>
<dbReference type="InterPro" id="IPR037069">
    <property type="entry name" value="AcylCoA_DH/ox_N_sf"/>
</dbReference>
<dbReference type="InterPro" id="IPR013786">
    <property type="entry name" value="AcylCoA_DH/ox_N"/>
</dbReference>
<dbReference type="Gene3D" id="1.20.140.10">
    <property type="entry name" value="Butyryl-CoA Dehydrogenase, subunit A, domain 3"/>
    <property type="match status" value="1"/>
</dbReference>
<protein>
    <submittedName>
        <fullName evidence="9">Alkylation response protein AidB-like acyl-CoA dehydrogenase</fullName>
    </submittedName>
</protein>
<sequence>MSDHEISAHDAAADEVSAIVEGVRQFVRREIAPRVARLEEADGFPQDVVDAMAGLGLFGMVIPESHGGLDLPLADYVAIMEELAAGWSAMPSFLNSHCTVARLIALYGTEAQKARYLPQLADGSRRGAIVLTEPSAGSDLKQIRTQAVPQPDGSYVLNGQKTFITNGLRAGLHIVLARAPAADGKGPISLFIVEPETPGFEVTRVIDKMGFKHVDTAELRFDDVRLGADALLGGETGKGLPQVLSMLETGRLAMAGTALGMAREALSIALQYAKDREAFGQPIAGHQAVQIHLANMATQLAAARALLGEALRHKARYGRADMFASMAKLFATETTMQITQDAMRVLGGYGYVAEFPIERLYREAPIYVLTEGTNEIQRIVIAREMIKADGPERLGLV</sequence>
<keyword evidence="10" id="KW-1185">Reference proteome</keyword>
<dbReference type="Proteomes" id="UP001429580">
    <property type="component" value="Unassembled WGS sequence"/>
</dbReference>
<dbReference type="InterPro" id="IPR036250">
    <property type="entry name" value="AcylCo_DH-like_C"/>
</dbReference>
<gene>
    <name evidence="9" type="ORF">FHS82_002635</name>
</gene>
<dbReference type="PIRSF" id="PIRSF016578">
    <property type="entry name" value="HsaA"/>
    <property type="match status" value="1"/>
</dbReference>
<name>A0ABX0V4R5_9HYPH</name>
<feature type="domain" description="Acyl-CoA dehydrogenase/oxidase N-terminal" evidence="8">
    <location>
        <begin position="14"/>
        <end position="123"/>
    </location>
</feature>
<keyword evidence="5" id="KW-0560">Oxidoreductase</keyword>
<dbReference type="InterPro" id="IPR009075">
    <property type="entry name" value="AcylCo_DH/oxidase_C"/>
</dbReference>
<dbReference type="SUPFAM" id="SSF56645">
    <property type="entry name" value="Acyl-CoA dehydrogenase NM domain-like"/>
    <property type="match status" value="1"/>
</dbReference>
<keyword evidence="3 5" id="KW-0285">Flavoprotein</keyword>
<dbReference type="PANTHER" id="PTHR43884">
    <property type="entry name" value="ACYL-COA DEHYDROGENASE"/>
    <property type="match status" value="1"/>
</dbReference>
<evidence type="ECO:0000256" key="5">
    <source>
        <dbReference type="RuleBase" id="RU362125"/>
    </source>
</evidence>
<dbReference type="Gene3D" id="2.40.110.10">
    <property type="entry name" value="Butyryl-CoA Dehydrogenase, subunit A, domain 2"/>
    <property type="match status" value="1"/>
</dbReference>
<feature type="domain" description="Acyl-CoA oxidase/dehydrogenase middle" evidence="7">
    <location>
        <begin position="128"/>
        <end position="224"/>
    </location>
</feature>
<evidence type="ECO:0000256" key="2">
    <source>
        <dbReference type="ARBA" id="ARBA00009347"/>
    </source>
</evidence>
<accession>A0ABX0V4R5</accession>
<reference evidence="9 10" key="1">
    <citation type="submission" date="2020-03" db="EMBL/GenBank/DDBJ databases">
        <title>Genomic Encyclopedia of Type Strains, Phase IV (KMG-IV): sequencing the most valuable type-strain genomes for metagenomic binning, comparative biology and taxonomic classification.</title>
        <authorList>
            <person name="Goeker M."/>
        </authorList>
    </citation>
    <scope>NUCLEOTIDE SEQUENCE [LARGE SCALE GENOMIC DNA]</scope>
    <source>
        <strain evidence="9 10">DSM 103870</strain>
    </source>
</reference>
<evidence type="ECO:0000256" key="4">
    <source>
        <dbReference type="ARBA" id="ARBA00022827"/>
    </source>
</evidence>
<dbReference type="InterPro" id="IPR009100">
    <property type="entry name" value="AcylCoA_DH/oxidase_NM_dom_sf"/>
</dbReference>
<dbReference type="EMBL" id="JAASQI010000006">
    <property type="protein sequence ID" value="NIJ58780.1"/>
    <property type="molecule type" value="Genomic_DNA"/>
</dbReference>
<evidence type="ECO:0000313" key="10">
    <source>
        <dbReference type="Proteomes" id="UP001429580"/>
    </source>
</evidence>
<evidence type="ECO:0000313" key="9">
    <source>
        <dbReference type="EMBL" id="NIJ58780.1"/>
    </source>
</evidence>
<dbReference type="InterPro" id="IPR046373">
    <property type="entry name" value="Acyl-CoA_Oxase/DH_mid-dom_sf"/>
</dbReference>
<comment type="cofactor">
    <cofactor evidence="1 5">
        <name>FAD</name>
        <dbReference type="ChEBI" id="CHEBI:57692"/>
    </cofactor>
</comment>
<dbReference type="RefSeq" id="WP_166953532.1">
    <property type="nucleotide sequence ID" value="NZ_JAASQI010000006.1"/>
</dbReference>
<comment type="caution">
    <text evidence="9">The sequence shown here is derived from an EMBL/GenBank/DDBJ whole genome shotgun (WGS) entry which is preliminary data.</text>
</comment>
<evidence type="ECO:0000256" key="1">
    <source>
        <dbReference type="ARBA" id="ARBA00001974"/>
    </source>
</evidence>
<evidence type="ECO:0000256" key="3">
    <source>
        <dbReference type="ARBA" id="ARBA00022630"/>
    </source>
</evidence>
<comment type="similarity">
    <text evidence="2 5">Belongs to the acyl-CoA dehydrogenase family.</text>
</comment>
<dbReference type="Pfam" id="PF02771">
    <property type="entry name" value="Acyl-CoA_dh_N"/>
    <property type="match status" value="1"/>
</dbReference>
<dbReference type="SUPFAM" id="SSF47203">
    <property type="entry name" value="Acyl-CoA dehydrogenase C-terminal domain-like"/>
    <property type="match status" value="1"/>
</dbReference>
<dbReference type="Gene3D" id="1.10.540.10">
    <property type="entry name" value="Acyl-CoA dehydrogenase/oxidase, N-terminal domain"/>
    <property type="match status" value="1"/>
</dbReference>
<dbReference type="Pfam" id="PF02770">
    <property type="entry name" value="Acyl-CoA_dh_M"/>
    <property type="match status" value="1"/>
</dbReference>
<dbReference type="PANTHER" id="PTHR43884:SF12">
    <property type="entry name" value="ISOVALERYL-COA DEHYDROGENASE, MITOCHONDRIAL-RELATED"/>
    <property type="match status" value="1"/>
</dbReference>
<evidence type="ECO:0000259" key="6">
    <source>
        <dbReference type="Pfam" id="PF00441"/>
    </source>
</evidence>
<proteinExistence type="inferred from homology"/>
<feature type="domain" description="Acyl-CoA dehydrogenase/oxidase C-terminal" evidence="6">
    <location>
        <begin position="237"/>
        <end position="385"/>
    </location>
</feature>
<evidence type="ECO:0000259" key="8">
    <source>
        <dbReference type="Pfam" id="PF02771"/>
    </source>
</evidence>
<dbReference type="InterPro" id="IPR006091">
    <property type="entry name" value="Acyl-CoA_Oxase/DH_mid-dom"/>
</dbReference>
<organism evidence="9 10">
    <name type="scientific">Pseudochelatococcus lubricantis</name>
    <dbReference type="NCBI Taxonomy" id="1538102"/>
    <lineage>
        <taxon>Bacteria</taxon>
        <taxon>Pseudomonadati</taxon>
        <taxon>Pseudomonadota</taxon>
        <taxon>Alphaproteobacteria</taxon>
        <taxon>Hyphomicrobiales</taxon>
        <taxon>Chelatococcaceae</taxon>
        <taxon>Pseudochelatococcus</taxon>
    </lineage>
</organism>
<keyword evidence="4 5" id="KW-0274">FAD</keyword>